<protein>
    <submittedName>
        <fullName evidence="3">Uncharacterized protein</fullName>
    </submittedName>
</protein>
<feature type="compositionally biased region" description="Polar residues" evidence="1">
    <location>
        <begin position="254"/>
        <end position="267"/>
    </location>
</feature>
<comment type="caution">
    <text evidence="3">The sequence shown here is derived from an EMBL/GenBank/DDBJ whole genome shotgun (WGS) entry which is preliminary data.</text>
</comment>
<proteinExistence type="predicted"/>
<feature type="compositionally biased region" description="Pro residues" evidence="1">
    <location>
        <begin position="234"/>
        <end position="243"/>
    </location>
</feature>
<feature type="compositionally biased region" description="Basic and acidic residues" evidence="1">
    <location>
        <begin position="220"/>
        <end position="233"/>
    </location>
</feature>
<sequence length="301" mass="31810">MASTKTTGGAAASTTPNFVIPTPTAGAGGDSAAGGPVFILPTGTAPLSQPSTGVTGPNSPNFNQGQGTSGSGTNSNLPLIVGVTVGGVVALVILGLIVQRIRSGSRSSPSNSQTRSNSKHNQTGSSGNKNDEERGDKVKMAKSFTIRAPPSVYVEDDQDLDQTGHPHYKSAGDAKSHPYYGGARSPGLVEYELSDTNGQRYESTSVAERKRYVEQQQRKVMEEYEMFNPHKDAPPPSPYPPSSHTPSSYTSGPLSPTHQTMTPTLTPSMGGRSPRVHNNSQPLSAYSRPVPQHHDSTDYKY</sequence>
<evidence type="ECO:0000256" key="2">
    <source>
        <dbReference type="SAM" id="Phobius"/>
    </source>
</evidence>
<reference evidence="3" key="1">
    <citation type="journal article" date="2020" name="Fungal Divers.">
        <title>Resolving the Mortierellaceae phylogeny through synthesis of multi-gene phylogenetics and phylogenomics.</title>
        <authorList>
            <person name="Vandepol N."/>
            <person name="Liber J."/>
            <person name="Desiro A."/>
            <person name="Na H."/>
            <person name="Kennedy M."/>
            <person name="Barry K."/>
            <person name="Grigoriev I.V."/>
            <person name="Miller A.N."/>
            <person name="O'Donnell K."/>
            <person name="Stajich J.E."/>
            <person name="Bonito G."/>
        </authorList>
    </citation>
    <scope>NUCLEOTIDE SEQUENCE</scope>
    <source>
        <strain evidence="3">REB-010B</strain>
    </source>
</reference>
<dbReference type="EMBL" id="JAAAIP010000208">
    <property type="protein sequence ID" value="KAG0322551.1"/>
    <property type="molecule type" value="Genomic_DNA"/>
</dbReference>
<feature type="compositionally biased region" description="Low complexity" evidence="1">
    <location>
        <begin position="244"/>
        <end position="253"/>
    </location>
</feature>
<name>A0A9P6RMT6_9FUNG</name>
<feature type="compositionally biased region" description="Polar residues" evidence="1">
    <location>
        <begin position="45"/>
        <end position="62"/>
    </location>
</feature>
<organism evidence="3 4">
    <name type="scientific">Dissophora globulifera</name>
    <dbReference type="NCBI Taxonomy" id="979702"/>
    <lineage>
        <taxon>Eukaryota</taxon>
        <taxon>Fungi</taxon>
        <taxon>Fungi incertae sedis</taxon>
        <taxon>Mucoromycota</taxon>
        <taxon>Mortierellomycotina</taxon>
        <taxon>Mortierellomycetes</taxon>
        <taxon>Mortierellales</taxon>
        <taxon>Mortierellaceae</taxon>
        <taxon>Dissophora</taxon>
    </lineage>
</organism>
<evidence type="ECO:0000313" key="3">
    <source>
        <dbReference type="EMBL" id="KAG0322551.1"/>
    </source>
</evidence>
<dbReference type="AlphaFoldDB" id="A0A9P6RMT6"/>
<feature type="compositionally biased region" description="Polar residues" evidence="1">
    <location>
        <begin position="119"/>
        <end position="128"/>
    </location>
</feature>
<keyword evidence="2" id="KW-1133">Transmembrane helix</keyword>
<dbReference type="OrthoDB" id="2388666at2759"/>
<feature type="region of interest" description="Disordered" evidence="1">
    <location>
        <begin position="102"/>
        <end position="183"/>
    </location>
</feature>
<keyword evidence="2" id="KW-0812">Transmembrane</keyword>
<feature type="transmembrane region" description="Helical" evidence="2">
    <location>
        <begin position="77"/>
        <end position="98"/>
    </location>
</feature>
<keyword evidence="2" id="KW-0472">Membrane</keyword>
<gene>
    <name evidence="3" type="ORF">BGZ99_003267</name>
</gene>
<evidence type="ECO:0000313" key="4">
    <source>
        <dbReference type="Proteomes" id="UP000738325"/>
    </source>
</evidence>
<feature type="region of interest" description="Disordered" evidence="1">
    <location>
        <begin position="220"/>
        <end position="301"/>
    </location>
</feature>
<feature type="region of interest" description="Disordered" evidence="1">
    <location>
        <begin position="37"/>
        <end position="71"/>
    </location>
</feature>
<feature type="compositionally biased region" description="Low complexity" evidence="1">
    <location>
        <begin position="102"/>
        <end position="116"/>
    </location>
</feature>
<feature type="compositionally biased region" description="Basic and acidic residues" evidence="1">
    <location>
        <begin position="292"/>
        <end position="301"/>
    </location>
</feature>
<feature type="compositionally biased region" description="Basic and acidic residues" evidence="1">
    <location>
        <begin position="129"/>
        <end position="139"/>
    </location>
</feature>
<dbReference type="Proteomes" id="UP000738325">
    <property type="component" value="Unassembled WGS sequence"/>
</dbReference>
<accession>A0A9P6RMT6</accession>
<keyword evidence="4" id="KW-1185">Reference proteome</keyword>
<evidence type="ECO:0000256" key="1">
    <source>
        <dbReference type="SAM" id="MobiDB-lite"/>
    </source>
</evidence>